<dbReference type="PIRSF" id="PIRSF018005">
    <property type="entry name" value="UCP018005"/>
    <property type="match status" value="1"/>
</dbReference>
<organism evidence="4 5">
    <name type="scientific">Branchiostoma floridae</name>
    <name type="common">Florida lancelet</name>
    <name type="synonym">Amphioxus</name>
    <dbReference type="NCBI Taxonomy" id="7739"/>
    <lineage>
        <taxon>Eukaryota</taxon>
        <taxon>Metazoa</taxon>
        <taxon>Chordata</taxon>
        <taxon>Cephalochordata</taxon>
        <taxon>Leptocardii</taxon>
        <taxon>Amphioxiformes</taxon>
        <taxon>Branchiostomatidae</taxon>
        <taxon>Branchiostoma</taxon>
    </lineage>
</organism>
<keyword evidence="1" id="KW-0489">Methyltransferase</keyword>
<evidence type="ECO:0000256" key="1">
    <source>
        <dbReference type="ARBA" id="ARBA00022603"/>
    </source>
</evidence>
<dbReference type="AlphaFoldDB" id="A0A9J7MP43"/>
<dbReference type="GO" id="GO:0032259">
    <property type="term" value="P:methylation"/>
    <property type="evidence" value="ECO:0007669"/>
    <property type="project" value="UniProtKB-KW"/>
</dbReference>
<evidence type="ECO:0000313" key="4">
    <source>
        <dbReference type="Proteomes" id="UP000001554"/>
    </source>
</evidence>
<dbReference type="PANTHER" id="PTHR43397">
    <property type="entry name" value="ERGOTHIONEINE BIOSYNTHESIS PROTEIN 1"/>
    <property type="match status" value="1"/>
</dbReference>
<evidence type="ECO:0000256" key="2">
    <source>
        <dbReference type="ARBA" id="ARBA00022679"/>
    </source>
</evidence>
<evidence type="ECO:0000259" key="3">
    <source>
        <dbReference type="Pfam" id="PF10017"/>
    </source>
</evidence>
<dbReference type="RefSeq" id="XP_035673936.1">
    <property type="nucleotide sequence ID" value="XM_035818043.1"/>
</dbReference>
<keyword evidence="4" id="KW-1185">Reference proteome</keyword>
<dbReference type="InterPro" id="IPR029063">
    <property type="entry name" value="SAM-dependent_MTases_sf"/>
</dbReference>
<dbReference type="InterPro" id="IPR017804">
    <property type="entry name" value="MeTrfase_EgtD-like"/>
</dbReference>
<dbReference type="GeneID" id="118414180"/>
<proteinExistence type="predicted"/>
<reference evidence="4" key="1">
    <citation type="journal article" date="2020" name="Nat. Ecol. Evol.">
        <title>Deeply conserved synteny resolves early events in vertebrate evolution.</title>
        <authorList>
            <person name="Simakov O."/>
            <person name="Marletaz F."/>
            <person name="Yue J.X."/>
            <person name="O'Connell B."/>
            <person name="Jenkins J."/>
            <person name="Brandt A."/>
            <person name="Calef R."/>
            <person name="Tung C.H."/>
            <person name="Huang T.K."/>
            <person name="Schmutz J."/>
            <person name="Satoh N."/>
            <person name="Yu J.K."/>
            <person name="Putnam N.H."/>
            <person name="Green R.E."/>
            <person name="Rokhsar D.S."/>
        </authorList>
    </citation>
    <scope>NUCLEOTIDE SEQUENCE [LARGE SCALE GENOMIC DNA]</scope>
    <source>
        <strain evidence="4">S238N-H82</strain>
    </source>
</reference>
<dbReference type="Pfam" id="PF10017">
    <property type="entry name" value="Methyltransf_33"/>
    <property type="match status" value="1"/>
</dbReference>
<dbReference type="KEGG" id="bfo:118414180"/>
<dbReference type="OMA" id="KYLWDET"/>
<evidence type="ECO:0000313" key="5">
    <source>
        <dbReference type="RefSeq" id="XP_035673936.1"/>
    </source>
</evidence>
<dbReference type="InterPro" id="IPR051128">
    <property type="entry name" value="EgtD_Methyltrsf_superfamily"/>
</dbReference>
<sequence>MMSGQASDVTTESGDVISHNDVPDELMSVVTSLTSPRRYVPQWYVYDTRGSELCEELIQKSKTYKVWQHEYSILQTHADDIASKVSSPAVLVDLGSGASSKTRLVIEAMRQRHGRLTFVPVDMAKEFIENCGRQLETDYPGLTVEPFGGMYMDGVQNVAAREENRLLLWLGNSFSNVSIHHQVKMLQEIRAQLSEGDRLVIGVDMDADREALSQAYGDQWAPIWRDNLISRLNKDFDGNMDVEKFDFSFELVENPPDGDTPSYVALSLSSSGRQRVHLRTLGLDIDFDDGEKIYFYEGPNTSCKFNLRQLRRLAESSGFAVDAYWTNAEENYCVICLAPADVSHTSV</sequence>
<protein>
    <submittedName>
        <fullName evidence="5">Histidine N-alpha-methyltransferase-like</fullName>
    </submittedName>
</protein>
<accession>A0A9J7MP43</accession>
<dbReference type="OrthoDB" id="4190at2759"/>
<keyword evidence="2" id="KW-0808">Transferase</keyword>
<dbReference type="InterPro" id="IPR019257">
    <property type="entry name" value="MeTrfase_dom"/>
</dbReference>
<dbReference type="PANTHER" id="PTHR43397:SF1">
    <property type="entry name" value="ERGOTHIONEINE BIOSYNTHESIS PROTEIN 1"/>
    <property type="match status" value="1"/>
</dbReference>
<dbReference type="GO" id="GO:0052706">
    <property type="term" value="F:L-histidine N(alpha)-methyltransferase activity"/>
    <property type="evidence" value="ECO:0000318"/>
    <property type="project" value="GO_Central"/>
</dbReference>
<reference evidence="5" key="2">
    <citation type="submission" date="2025-08" db="UniProtKB">
        <authorList>
            <consortium name="RefSeq"/>
        </authorList>
    </citation>
    <scope>IDENTIFICATION</scope>
    <source>
        <strain evidence="5">S238N-H82</strain>
        <tissue evidence="5">Testes</tissue>
    </source>
</reference>
<name>A0A9J7MP43_BRAFL</name>
<dbReference type="Proteomes" id="UP000001554">
    <property type="component" value="Chromosome 4"/>
</dbReference>
<gene>
    <name evidence="5" type="primary">LOC118414180</name>
</gene>
<dbReference type="SUPFAM" id="SSF53335">
    <property type="entry name" value="S-adenosyl-L-methionine-dependent methyltransferases"/>
    <property type="match status" value="1"/>
</dbReference>
<dbReference type="Gene3D" id="3.40.50.150">
    <property type="entry name" value="Vaccinia Virus protein VP39"/>
    <property type="match status" value="1"/>
</dbReference>
<feature type="domain" description="Histidine-specific methyltransferase SAM-dependent" evidence="3">
    <location>
        <begin position="28"/>
        <end position="337"/>
    </location>
</feature>